<evidence type="ECO:0000313" key="1">
    <source>
        <dbReference type="EMBL" id="GMT33669.1"/>
    </source>
</evidence>
<keyword evidence="2" id="KW-1185">Reference proteome</keyword>
<sequence>LRINGRFRKSDLKCNSTKNLWMDLDGNEIGLNGDEVLKADCVQPCMTNLAASELSYVLLFRGRINSLQ</sequence>
<gene>
    <name evidence="1" type="ORF">PFISCL1PPCAC_24966</name>
</gene>
<protein>
    <submittedName>
        <fullName evidence="1">Uncharacterized protein</fullName>
    </submittedName>
</protein>
<accession>A0AAV5WVN8</accession>
<proteinExistence type="predicted"/>
<feature type="non-terminal residue" evidence="1">
    <location>
        <position position="1"/>
    </location>
</feature>
<evidence type="ECO:0000313" key="2">
    <source>
        <dbReference type="Proteomes" id="UP001432322"/>
    </source>
</evidence>
<dbReference type="AlphaFoldDB" id="A0AAV5WVN8"/>
<dbReference type="Proteomes" id="UP001432322">
    <property type="component" value="Unassembled WGS sequence"/>
</dbReference>
<dbReference type="EMBL" id="BTSY01000006">
    <property type="protein sequence ID" value="GMT33669.1"/>
    <property type="molecule type" value="Genomic_DNA"/>
</dbReference>
<reference evidence="1" key="1">
    <citation type="submission" date="2023-10" db="EMBL/GenBank/DDBJ databases">
        <title>Genome assembly of Pristionchus species.</title>
        <authorList>
            <person name="Yoshida K."/>
            <person name="Sommer R.J."/>
        </authorList>
    </citation>
    <scope>NUCLEOTIDE SEQUENCE</scope>
    <source>
        <strain evidence="1">RS5133</strain>
    </source>
</reference>
<comment type="caution">
    <text evidence="1">The sequence shown here is derived from an EMBL/GenBank/DDBJ whole genome shotgun (WGS) entry which is preliminary data.</text>
</comment>
<name>A0AAV5WVN8_9BILA</name>
<organism evidence="1 2">
    <name type="scientific">Pristionchus fissidentatus</name>
    <dbReference type="NCBI Taxonomy" id="1538716"/>
    <lineage>
        <taxon>Eukaryota</taxon>
        <taxon>Metazoa</taxon>
        <taxon>Ecdysozoa</taxon>
        <taxon>Nematoda</taxon>
        <taxon>Chromadorea</taxon>
        <taxon>Rhabditida</taxon>
        <taxon>Rhabditina</taxon>
        <taxon>Diplogasteromorpha</taxon>
        <taxon>Diplogasteroidea</taxon>
        <taxon>Neodiplogasteridae</taxon>
        <taxon>Pristionchus</taxon>
    </lineage>
</organism>